<dbReference type="EMBL" id="JBGBPQ010000033">
    <property type="protein sequence ID" value="KAL1495119.1"/>
    <property type="molecule type" value="Genomic_DNA"/>
</dbReference>
<evidence type="ECO:0000313" key="2">
    <source>
        <dbReference type="Proteomes" id="UP001515480"/>
    </source>
</evidence>
<gene>
    <name evidence="1" type="ORF">AB1Y20_016986</name>
</gene>
<organism evidence="1 2">
    <name type="scientific">Prymnesium parvum</name>
    <name type="common">Toxic golden alga</name>
    <dbReference type="NCBI Taxonomy" id="97485"/>
    <lineage>
        <taxon>Eukaryota</taxon>
        <taxon>Haptista</taxon>
        <taxon>Haptophyta</taxon>
        <taxon>Prymnesiophyceae</taxon>
        <taxon>Prymnesiales</taxon>
        <taxon>Prymnesiaceae</taxon>
        <taxon>Prymnesium</taxon>
    </lineage>
</organism>
<comment type="caution">
    <text evidence="1">The sequence shown here is derived from an EMBL/GenBank/DDBJ whole genome shotgun (WGS) entry which is preliminary data.</text>
</comment>
<proteinExistence type="predicted"/>
<keyword evidence="2" id="KW-1185">Reference proteome</keyword>
<protein>
    <submittedName>
        <fullName evidence="1">Uncharacterized protein</fullName>
    </submittedName>
</protein>
<dbReference type="AlphaFoldDB" id="A0AB34IB49"/>
<reference evidence="1 2" key="1">
    <citation type="journal article" date="2024" name="Science">
        <title>Giant polyketide synthase enzymes in the biosynthesis of giant marine polyether toxins.</title>
        <authorList>
            <person name="Fallon T.R."/>
            <person name="Shende V.V."/>
            <person name="Wierzbicki I.H."/>
            <person name="Pendleton A.L."/>
            <person name="Watervoot N.F."/>
            <person name="Auber R.P."/>
            <person name="Gonzalez D.J."/>
            <person name="Wisecaver J.H."/>
            <person name="Moore B.S."/>
        </authorList>
    </citation>
    <scope>NUCLEOTIDE SEQUENCE [LARGE SCALE GENOMIC DNA]</scope>
    <source>
        <strain evidence="1 2">12B1</strain>
    </source>
</reference>
<evidence type="ECO:0000313" key="1">
    <source>
        <dbReference type="EMBL" id="KAL1495119.1"/>
    </source>
</evidence>
<accession>A0AB34IB49</accession>
<sequence length="108" mass="11962">MAWGEVEGVYTWRGERWRGCTHGVERWREVEGVYTWRGEVEGVYTWRGEAGGVRSACRSHVTTCACAREGRPSATLIRWPAGSSVKVAVKGAPPSTMKTTSPLHSEPQ</sequence>
<dbReference type="Proteomes" id="UP001515480">
    <property type="component" value="Unassembled WGS sequence"/>
</dbReference>
<name>A0AB34IB49_PRYPA</name>